<reference evidence="1 2" key="1">
    <citation type="submission" date="2020-08" db="EMBL/GenBank/DDBJ databases">
        <title>Genomic Encyclopedia of Type Strains, Phase IV (KMG-IV): sequencing the most valuable type-strain genomes for metagenomic binning, comparative biology and taxonomic classification.</title>
        <authorList>
            <person name="Goeker M."/>
        </authorList>
    </citation>
    <scope>NUCLEOTIDE SEQUENCE [LARGE SCALE GENOMIC DNA]</scope>
    <source>
        <strain evidence="1 2">DSM 14552</strain>
    </source>
</reference>
<dbReference type="EMBL" id="JACICY010000001">
    <property type="protein sequence ID" value="MBB3859618.1"/>
    <property type="molecule type" value="Genomic_DNA"/>
</dbReference>
<protein>
    <submittedName>
        <fullName evidence="1">Transposase</fullName>
    </submittedName>
</protein>
<dbReference type="Proteomes" id="UP000562395">
    <property type="component" value="Unassembled WGS sequence"/>
</dbReference>
<evidence type="ECO:0000313" key="2">
    <source>
        <dbReference type="Proteomes" id="UP000562395"/>
    </source>
</evidence>
<proteinExistence type="predicted"/>
<sequence length="61" mass="7041">MRNWKRKRQYEQQTSGRGTFVPLAFQPGEAFQFDWSEDYVVLGGKSIKLQVAHATLSHSRA</sequence>
<name>A0A7W5ZV24_9SPHN</name>
<keyword evidence="2" id="KW-1185">Reference proteome</keyword>
<gene>
    <name evidence="1" type="ORF">GGQ88_000858</name>
</gene>
<comment type="caution">
    <text evidence="1">The sequence shown here is derived from an EMBL/GenBank/DDBJ whole genome shotgun (WGS) entry which is preliminary data.</text>
</comment>
<evidence type="ECO:0000313" key="1">
    <source>
        <dbReference type="EMBL" id="MBB3859618.1"/>
    </source>
</evidence>
<organism evidence="1 2">
    <name type="scientific">Novosphingobium hassiacum</name>
    <dbReference type="NCBI Taxonomy" id="173676"/>
    <lineage>
        <taxon>Bacteria</taxon>
        <taxon>Pseudomonadati</taxon>
        <taxon>Pseudomonadota</taxon>
        <taxon>Alphaproteobacteria</taxon>
        <taxon>Sphingomonadales</taxon>
        <taxon>Sphingomonadaceae</taxon>
        <taxon>Novosphingobium</taxon>
    </lineage>
</organism>
<accession>A0A7W5ZV24</accession>
<dbReference type="AlphaFoldDB" id="A0A7W5ZV24"/>